<evidence type="ECO:0000256" key="2">
    <source>
        <dbReference type="ARBA" id="ARBA00004687"/>
    </source>
</evidence>
<comment type="subcellular location">
    <subcellularLocation>
        <location evidence="1">Endoplasmic reticulum membrane</location>
        <topology evidence="1">Multi-pass membrane protein</topology>
    </subcellularLocation>
</comment>
<organism evidence="11 12">
    <name type="scientific">Conexibacter arvalis</name>
    <dbReference type="NCBI Taxonomy" id="912552"/>
    <lineage>
        <taxon>Bacteria</taxon>
        <taxon>Bacillati</taxon>
        <taxon>Actinomycetota</taxon>
        <taxon>Thermoleophilia</taxon>
        <taxon>Solirubrobacterales</taxon>
        <taxon>Conexibacteraceae</taxon>
        <taxon>Conexibacter</taxon>
    </lineage>
</organism>
<dbReference type="PANTHER" id="PTHR12468">
    <property type="entry name" value="GPI MANNOSYLTRANSFERASE 2"/>
    <property type="match status" value="1"/>
</dbReference>
<dbReference type="AlphaFoldDB" id="A0A840IAF8"/>
<proteinExistence type="predicted"/>
<reference evidence="11 12" key="1">
    <citation type="submission" date="2020-08" db="EMBL/GenBank/DDBJ databases">
        <title>Genomic Encyclopedia of Archaeal and Bacterial Type Strains, Phase II (KMG-II): from individual species to whole genera.</title>
        <authorList>
            <person name="Goeker M."/>
        </authorList>
    </citation>
    <scope>NUCLEOTIDE SEQUENCE [LARGE SCALE GENOMIC DNA]</scope>
    <source>
        <strain evidence="11 12">DSM 23288</strain>
    </source>
</reference>
<comment type="caution">
    <text evidence="11">The sequence shown here is derived from an EMBL/GenBank/DDBJ whole genome shotgun (WGS) entry which is preliminary data.</text>
</comment>
<feature type="transmembrane region" description="Helical" evidence="10">
    <location>
        <begin position="139"/>
        <end position="161"/>
    </location>
</feature>
<gene>
    <name evidence="11" type="ORF">BDZ31_000677</name>
</gene>
<evidence type="ECO:0000256" key="3">
    <source>
        <dbReference type="ARBA" id="ARBA00022502"/>
    </source>
</evidence>
<feature type="transmembrane region" description="Helical" evidence="10">
    <location>
        <begin position="320"/>
        <end position="337"/>
    </location>
</feature>
<name>A0A840IAF8_9ACTN</name>
<feature type="transmembrane region" description="Helical" evidence="10">
    <location>
        <begin position="181"/>
        <end position="211"/>
    </location>
</feature>
<dbReference type="GO" id="GO:0006506">
    <property type="term" value="P:GPI anchor biosynthetic process"/>
    <property type="evidence" value="ECO:0007669"/>
    <property type="project" value="UniProtKB-UniPathway"/>
</dbReference>
<feature type="transmembrane region" description="Helical" evidence="10">
    <location>
        <begin position="21"/>
        <end position="39"/>
    </location>
</feature>
<keyword evidence="9 10" id="KW-0472">Membrane</keyword>
<keyword evidence="8 10" id="KW-1133">Transmembrane helix</keyword>
<accession>A0A840IAF8</accession>
<keyword evidence="7" id="KW-0256">Endoplasmic reticulum</keyword>
<keyword evidence="6 10" id="KW-0812">Transmembrane</keyword>
<evidence type="ECO:0008006" key="13">
    <source>
        <dbReference type="Google" id="ProtNLM"/>
    </source>
</evidence>
<dbReference type="GO" id="GO:0004376">
    <property type="term" value="F:GPI mannosyltransferase activity"/>
    <property type="evidence" value="ECO:0007669"/>
    <property type="project" value="InterPro"/>
</dbReference>
<evidence type="ECO:0000256" key="6">
    <source>
        <dbReference type="ARBA" id="ARBA00022692"/>
    </source>
</evidence>
<dbReference type="EMBL" id="JACHNU010000001">
    <property type="protein sequence ID" value="MBB4661104.1"/>
    <property type="molecule type" value="Genomic_DNA"/>
</dbReference>
<dbReference type="PANTHER" id="PTHR12468:SF2">
    <property type="entry name" value="GPI MANNOSYLTRANSFERASE 2"/>
    <property type="match status" value="1"/>
</dbReference>
<dbReference type="RefSeq" id="WP_183338983.1">
    <property type="nucleotide sequence ID" value="NZ_JACHNU010000001.1"/>
</dbReference>
<keyword evidence="5" id="KW-0808">Transferase</keyword>
<feature type="transmembrane region" description="Helical" evidence="10">
    <location>
        <begin position="100"/>
        <end position="127"/>
    </location>
</feature>
<feature type="transmembrane region" description="Helical" evidence="10">
    <location>
        <begin position="344"/>
        <end position="360"/>
    </location>
</feature>
<keyword evidence="4" id="KW-0328">Glycosyltransferase</keyword>
<dbReference type="Proteomes" id="UP000585272">
    <property type="component" value="Unassembled WGS sequence"/>
</dbReference>
<dbReference type="InterPro" id="IPR007315">
    <property type="entry name" value="PIG-V/Gpi18"/>
</dbReference>
<dbReference type="GO" id="GO:0000009">
    <property type="term" value="F:alpha-1,6-mannosyltransferase activity"/>
    <property type="evidence" value="ECO:0007669"/>
    <property type="project" value="InterPro"/>
</dbReference>
<evidence type="ECO:0000256" key="9">
    <source>
        <dbReference type="ARBA" id="ARBA00023136"/>
    </source>
</evidence>
<evidence type="ECO:0000256" key="1">
    <source>
        <dbReference type="ARBA" id="ARBA00004477"/>
    </source>
</evidence>
<dbReference type="Pfam" id="PF04188">
    <property type="entry name" value="Mannosyl_trans2"/>
    <property type="match status" value="1"/>
</dbReference>
<sequence>MRRERSGPLLEAWRPFWTSRAAVWAAGLLGVLWLGQAPGSEQYDPAGVTRPFSPFVDLLLAPAARWDAVWFLSIADNGYGDTGDHAKAAFYPLYPLLSKLVGFVVGSTAIGALVVSLASFFAALVLLRKLAELELGPRDGRVAVLLVAFFPSAFFFSGIYSESLFLLLSVGALLAARNDRWMWAGIAGGLAALTRNSGAVLLLPLLLIYLYGPRGADPPQASPRPWWRPRHAIGPDLLWLLLIPCALAGYLAYIGVVLGDPFAPFRAQELWGRHLVPLGGIWEGARAAWLGLRQLVHGSMTPNYFSEAGGDPFVNAGQNLMLFGFLVFALVAAVGALRRLPLAYGAYALVALALTLSYPVDAQPLMSLPRFVLVLFPLQMWLAQWVGRRGDGGGERAVAVCAVLLGLLTAQFARWGFVA</sequence>
<keyword evidence="12" id="KW-1185">Reference proteome</keyword>
<evidence type="ECO:0000256" key="10">
    <source>
        <dbReference type="SAM" id="Phobius"/>
    </source>
</evidence>
<comment type="pathway">
    <text evidence="2">Glycolipid biosynthesis; glycosylphosphatidylinositol-anchor biosynthesis.</text>
</comment>
<keyword evidence="3" id="KW-0337">GPI-anchor biosynthesis</keyword>
<protein>
    <recommendedName>
        <fullName evidence="13">Glycosyltransferase RgtA/B/C/D-like domain-containing protein</fullName>
    </recommendedName>
</protein>
<evidence type="ECO:0000313" key="12">
    <source>
        <dbReference type="Proteomes" id="UP000585272"/>
    </source>
</evidence>
<evidence type="ECO:0000256" key="5">
    <source>
        <dbReference type="ARBA" id="ARBA00022679"/>
    </source>
</evidence>
<evidence type="ECO:0000313" key="11">
    <source>
        <dbReference type="EMBL" id="MBB4661104.1"/>
    </source>
</evidence>
<evidence type="ECO:0000256" key="8">
    <source>
        <dbReference type="ARBA" id="ARBA00022989"/>
    </source>
</evidence>
<evidence type="ECO:0000256" key="7">
    <source>
        <dbReference type="ARBA" id="ARBA00022824"/>
    </source>
</evidence>
<feature type="transmembrane region" description="Helical" evidence="10">
    <location>
        <begin position="232"/>
        <end position="256"/>
    </location>
</feature>
<dbReference type="UniPathway" id="UPA00196"/>
<feature type="transmembrane region" description="Helical" evidence="10">
    <location>
        <begin position="397"/>
        <end position="417"/>
    </location>
</feature>
<evidence type="ECO:0000256" key="4">
    <source>
        <dbReference type="ARBA" id="ARBA00022676"/>
    </source>
</evidence>
<dbReference type="GO" id="GO:0031501">
    <property type="term" value="C:mannosyltransferase complex"/>
    <property type="evidence" value="ECO:0007669"/>
    <property type="project" value="TreeGrafter"/>
</dbReference>
<dbReference type="GO" id="GO:0016020">
    <property type="term" value="C:membrane"/>
    <property type="evidence" value="ECO:0007669"/>
    <property type="project" value="GOC"/>
</dbReference>